<sequence length="111" mass="12226">MNAVLTQFLVDVTRGHRKAEFAADRDAVLDSSMLDDHLRAAVRSEDLATLWLAQAHPMALMYFARALGWDNPRYYACIEQADARKSAPAGRAPPAASAPPRTHRSSSPHAR</sequence>
<dbReference type="SUPFAM" id="SSF48076">
    <property type="entry name" value="LigA subunit of an aromatic-ring-opening dioxygenase LigAB"/>
    <property type="match status" value="1"/>
</dbReference>
<protein>
    <recommendedName>
        <fullName evidence="2">Extradiol ring-cleavage dioxygenase LigAB LigA subunit domain-containing protein</fullName>
    </recommendedName>
</protein>
<comment type="caution">
    <text evidence="3">The sequence shown here is derived from an EMBL/GenBank/DDBJ whole genome shotgun (WGS) entry which is preliminary data.</text>
</comment>
<feature type="compositionally biased region" description="Basic residues" evidence="1">
    <location>
        <begin position="101"/>
        <end position="111"/>
    </location>
</feature>
<evidence type="ECO:0000313" key="3">
    <source>
        <dbReference type="EMBL" id="MBL0423037.1"/>
    </source>
</evidence>
<accession>A0A937D772</accession>
<dbReference type="RefSeq" id="WP_201686177.1">
    <property type="nucleotide sequence ID" value="NZ_JAEQNA010000011.1"/>
</dbReference>
<evidence type="ECO:0000256" key="1">
    <source>
        <dbReference type="SAM" id="MobiDB-lite"/>
    </source>
</evidence>
<dbReference type="AlphaFoldDB" id="A0A937D772"/>
<dbReference type="Gene3D" id="1.10.700.10">
    <property type="entry name" value="Dioxygenase LigAB, LigA subunit"/>
    <property type="match status" value="1"/>
</dbReference>
<dbReference type="InterPro" id="IPR036622">
    <property type="entry name" value="LigA_sf"/>
</dbReference>
<dbReference type="EMBL" id="JAEQNA010000011">
    <property type="protein sequence ID" value="MBL0423037.1"/>
    <property type="molecule type" value="Genomic_DNA"/>
</dbReference>
<dbReference type="InterPro" id="IPR011986">
    <property type="entry name" value="Xdiol_dOase_LigA"/>
</dbReference>
<organism evidence="3 4">
    <name type="scientific">Ramlibacter aurantiacus</name>
    <dbReference type="NCBI Taxonomy" id="2801330"/>
    <lineage>
        <taxon>Bacteria</taxon>
        <taxon>Pseudomonadati</taxon>
        <taxon>Pseudomonadota</taxon>
        <taxon>Betaproteobacteria</taxon>
        <taxon>Burkholderiales</taxon>
        <taxon>Comamonadaceae</taxon>
        <taxon>Ramlibacter</taxon>
    </lineage>
</organism>
<evidence type="ECO:0000313" key="4">
    <source>
        <dbReference type="Proteomes" id="UP000613011"/>
    </source>
</evidence>
<dbReference type="Pfam" id="PF07746">
    <property type="entry name" value="LigA"/>
    <property type="match status" value="1"/>
</dbReference>
<feature type="domain" description="Extradiol ring-cleavage dioxygenase LigAB LigA subunit" evidence="2">
    <location>
        <begin position="5"/>
        <end position="78"/>
    </location>
</feature>
<gene>
    <name evidence="3" type="ORF">JI739_22055</name>
</gene>
<feature type="region of interest" description="Disordered" evidence="1">
    <location>
        <begin position="84"/>
        <end position="111"/>
    </location>
</feature>
<name>A0A937D772_9BURK</name>
<keyword evidence="4" id="KW-1185">Reference proteome</keyword>
<evidence type="ECO:0000259" key="2">
    <source>
        <dbReference type="Pfam" id="PF07746"/>
    </source>
</evidence>
<reference evidence="3" key="1">
    <citation type="submission" date="2021-01" db="EMBL/GenBank/DDBJ databases">
        <title>Ramlibacter sp. strain AW1 16S ribosomal RNA gene Genome sequencing and assembly.</title>
        <authorList>
            <person name="Kang M."/>
        </authorList>
    </citation>
    <scope>NUCLEOTIDE SEQUENCE</scope>
    <source>
        <strain evidence="3">AW1</strain>
    </source>
</reference>
<proteinExistence type="predicted"/>
<dbReference type="Proteomes" id="UP000613011">
    <property type="component" value="Unassembled WGS sequence"/>
</dbReference>
<feature type="compositionally biased region" description="Low complexity" evidence="1">
    <location>
        <begin position="86"/>
        <end position="100"/>
    </location>
</feature>